<comment type="caution">
    <text evidence="1">The sequence shown here is derived from an EMBL/GenBank/DDBJ whole genome shotgun (WGS) entry which is preliminary data.</text>
</comment>
<dbReference type="AlphaFoldDB" id="A0A7J0GZ25"/>
<proteinExistence type="predicted"/>
<protein>
    <submittedName>
        <fullName evidence="1">Tubby like protein 10</fullName>
    </submittedName>
</protein>
<reference evidence="1 2" key="1">
    <citation type="submission" date="2019-07" db="EMBL/GenBank/DDBJ databases">
        <title>De Novo Assembly of kiwifruit Actinidia rufa.</title>
        <authorList>
            <person name="Sugita-Konishi S."/>
            <person name="Sato K."/>
            <person name="Mori E."/>
            <person name="Abe Y."/>
            <person name="Kisaki G."/>
            <person name="Hamano K."/>
            <person name="Suezawa K."/>
            <person name="Otani M."/>
            <person name="Fukuda T."/>
            <person name="Manabe T."/>
            <person name="Gomi K."/>
            <person name="Tabuchi M."/>
            <person name="Akimitsu K."/>
            <person name="Kataoka I."/>
        </authorList>
    </citation>
    <scope>NUCLEOTIDE SEQUENCE [LARGE SCALE GENOMIC DNA]</scope>
    <source>
        <strain evidence="2">cv. Fuchu</strain>
    </source>
</reference>
<sequence length="73" mass="8487">MSFRSVVHDVRDGFGSLSRRGFEVRLPRHHREKSHGAVHELYDHPTVILNSCWASLPQELLRDVIKRLEARGK</sequence>
<organism evidence="1 2">
    <name type="scientific">Actinidia rufa</name>
    <dbReference type="NCBI Taxonomy" id="165716"/>
    <lineage>
        <taxon>Eukaryota</taxon>
        <taxon>Viridiplantae</taxon>
        <taxon>Streptophyta</taxon>
        <taxon>Embryophyta</taxon>
        <taxon>Tracheophyta</taxon>
        <taxon>Spermatophyta</taxon>
        <taxon>Magnoliopsida</taxon>
        <taxon>eudicotyledons</taxon>
        <taxon>Gunneridae</taxon>
        <taxon>Pentapetalae</taxon>
        <taxon>asterids</taxon>
        <taxon>Ericales</taxon>
        <taxon>Actinidiaceae</taxon>
        <taxon>Actinidia</taxon>
    </lineage>
</organism>
<evidence type="ECO:0000313" key="2">
    <source>
        <dbReference type="Proteomes" id="UP000585474"/>
    </source>
</evidence>
<accession>A0A7J0GZ25</accession>
<evidence type="ECO:0000313" key="1">
    <source>
        <dbReference type="EMBL" id="GFZ15764.1"/>
    </source>
</evidence>
<name>A0A7J0GZ25_9ERIC</name>
<dbReference type="Proteomes" id="UP000585474">
    <property type="component" value="Unassembled WGS sequence"/>
</dbReference>
<keyword evidence="2" id="KW-1185">Reference proteome</keyword>
<dbReference type="OrthoDB" id="8775810at2759"/>
<gene>
    <name evidence="1" type="ORF">Acr_25g0001730</name>
</gene>
<dbReference type="EMBL" id="BJWL01000025">
    <property type="protein sequence ID" value="GFZ15764.1"/>
    <property type="molecule type" value="Genomic_DNA"/>
</dbReference>